<gene>
    <name evidence="1" type="ORF">ACFFJP_01470</name>
</gene>
<protein>
    <submittedName>
        <fullName evidence="1">Uncharacterized protein</fullName>
    </submittedName>
</protein>
<comment type="caution">
    <text evidence="1">The sequence shown here is derived from an EMBL/GenBank/DDBJ whole genome shotgun (WGS) entry which is preliminary data.</text>
</comment>
<sequence length="69" mass="7973">MMQASGRLNDIDLALYRSMAPGYESIAMYPEQLQRFREVTVQMAQELLREIDNKYPKLKPPVPSESPTE</sequence>
<organism evidence="1 2">
    <name type="scientific">Rheinheimera tilapiae</name>
    <dbReference type="NCBI Taxonomy" id="875043"/>
    <lineage>
        <taxon>Bacteria</taxon>
        <taxon>Pseudomonadati</taxon>
        <taxon>Pseudomonadota</taxon>
        <taxon>Gammaproteobacteria</taxon>
        <taxon>Chromatiales</taxon>
        <taxon>Chromatiaceae</taxon>
        <taxon>Rheinheimera</taxon>
    </lineage>
</organism>
<evidence type="ECO:0000313" key="2">
    <source>
        <dbReference type="Proteomes" id="UP001589813"/>
    </source>
</evidence>
<dbReference type="Proteomes" id="UP001589813">
    <property type="component" value="Unassembled WGS sequence"/>
</dbReference>
<keyword evidence="2" id="KW-1185">Reference proteome</keyword>
<dbReference type="RefSeq" id="WP_377239709.1">
    <property type="nucleotide sequence ID" value="NZ_JBHLXP010000001.1"/>
</dbReference>
<reference evidence="1 2" key="1">
    <citation type="submission" date="2024-09" db="EMBL/GenBank/DDBJ databases">
        <authorList>
            <person name="Sun Q."/>
            <person name="Mori K."/>
        </authorList>
    </citation>
    <scope>NUCLEOTIDE SEQUENCE [LARGE SCALE GENOMIC DNA]</scope>
    <source>
        <strain evidence="1 2">KCTC 23315</strain>
    </source>
</reference>
<evidence type="ECO:0000313" key="1">
    <source>
        <dbReference type="EMBL" id="MFC0046956.1"/>
    </source>
</evidence>
<name>A0ABV6B7U8_9GAMM</name>
<dbReference type="EMBL" id="JBHLXP010000001">
    <property type="protein sequence ID" value="MFC0046956.1"/>
    <property type="molecule type" value="Genomic_DNA"/>
</dbReference>
<accession>A0ABV6B7U8</accession>
<proteinExistence type="predicted"/>